<feature type="compositionally biased region" description="Basic residues" evidence="1">
    <location>
        <begin position="128"/>
        <end position="142"/>
    </location>
</feature>
<dbReference type="EC" id="3.1.1.29" evidence="3"/>
<dbReference type="Pfam" id="PF00472">
    <property type="entry name" value="RF-1"/>
    <property type="match status" value="1"/>
</dbReference>
<dbReference type="SUPFAM" id="SSF110916">
    <property type="entry name" value="Peptidyl-tRNA hydrolase domain-like"/>
    <property type="match status" value="1"/>
</dbReference>
<dbReference type="PROSITE" id="PS00745">
    <property type="entry name" value="RF_PROK_I"/>
    <property type="match status" value="1"/>
</dbReference>
<evidence type="ECO:0000313" key="4">
    <source>
        <dbReference type="Proteomes" id="UP000319817"/>
    </source>
</evidence>
<dbReference type="GO" id="GO:0003747">
    <property type="term" value="F:translation release factor activity"/>
    <property type="evidence" value="ECO:0007669"/>
    <property type="project" value="InterPro"/>
</dbReference>
<dbReference type="PANTHER" id="PTHR47814">
    <property type="entry name" value="PEPTIDYL-TRNA HYDROLASE ARFB"/>
    <property type="match status" value="1"/>
</dbReference>
<protein>
    <submittedName>
        <fullName evidence="3">Peptidyl-tRNA hydrolase ArfB</fullName>
        <ecNumber evidence="3">3.1.1.29</ecNumber>
    </submittedName>
</protein>
<dbReference type="RefSeq" id="WP_145419883.1">
    <property type="nucleotide sequence ID" value="NZ_CP036526.1"/>
</dbReference>
<evidence type="ECO:0000259" key="2">
    <source>
        <dbReference type="PROSITE" id="PS00745"/>
    </source>
</evidence>
<feature type="domain" description="Prokaryotic-type class I peptide chain release factors" evidence="2">
    <location>
        <begin position="23"/>
        <end position="39"/>
    </location>
</feature>
<dbReference type="GO" id="GO:0072344">
    <property type="term" value="P:rescue of stalled ribosome"/>
    <property type="evidence" value="ECO:0007669"/>
    <property type="project" value="TreeGrafter"/>
</dbReference>
<sequence length="142" mass="16844">MSDLYINARLTIAGNEFEFLHARSSGPGGQNVNKVNTKVTLRWSPSQCEAFPEAWRNRFVKRFQNRINREGQVVLHSERYRDRPRNIEDARQKLADMLRETQSAPKKRKPTKPTRGSQRRRMDNKTKQSQKKQNRQKNIRHD</sequence>
<dbReference type="EMBL" id="CP036526">
    <property type="protein sequence ID" value="QDT12164.1"/>
    <property type="molecule type" value="Genomic_DNA"/>
</dbReference>
<accession>A0A517NYH0</accession>
<evidence type="ECO:0000313" key="3">
    <source>
        <dbReference type="EMBL" id="QDT12164.1"/>
    </source>
</evidence>
<dbReference type="PANTHER" id="PTHR47814:SF1">
    <property type="entry name" value="PEPTIDYL-TRNA HYDROLASE ARFB"/>
    <property type="match status" value="1"/>
</dbReference>
<dbReference type="Proteomes" id="UP000319817">
    <property type="component" value="Chromosome"/>
</dbReference>
<name>A0A517NYH0_9BACT</name>
<keyword evidence="4" id="KW-1185">Reference proteome</keyword>
<dbReference type="NCBIfam" id="NF006718">
    <property type="entry name" value="PRK09256.1"/>
    <property type="match status" value="1"/>
</dbReference>
<dbReference type="AlphaFoldDB" id="A0A517NYH0"/>
<proteinExistence type="predicted"/>
<dbReference type="InterPro" id="IPR000352">
    <property type="entry name" value="Pep_chain_release_fac_I"/>
</dbReference>
<dbReference type="GO" id="GO:0004045">
    <property type="term" value="F:peptidyl-tRNA hydrolase activity"/>
    <property type="evidence" value="ECO:0007669"/>
    <property type="project" value="UniProtKB-EC"/>
</dbReference>
<evidence type="ECO:0000256" key="1">
    <source>
        <dbReference type="SAM" id="MobiDB-lite"/>
    </source>
</evidence>
<keyword evidence="3" id="KW-0378">Hydrolase</keyword>
<dbReference type="OrthoDB" id="9815709at2"/>
<reference evidence="3 4" key="1">
    <citation type="submission" date="2019-02" db="EMBL/GenBank/DDBJ databases">
        <title>Deep-cultivation of Planctomycetes and their phenomic and genomic characterization uncovers novel biology.</title>
        <authorList>
            <person name="Wiegand S."/>
            <person name="Jogler M."/>
            <person name="Boedeker C."/>
            <person name="Pinto D."/>
            <person name="Vollmers J."/>
            <person name="Rivas-Marin E."/>
            <person name="Kohn T."/>
            <person name="Peeters S.H."/>
            <person name="Heuer A."/>
            <person name="Rast P."/>
            <person name="Oberbeckmann S."/>
            <person name="Bunk B."/>
            <person name="Jeske O."/>
            <person name="Meyerdierks A."/>
            <person name="Storesund J.E."/>
            <person name="Kallscheuer N."/>
            <person name="Luecker S."/>
            <person name="Lage O.M."/>
            <person name="Pohl T."/>
            <person name="Merkel B.J."/>
            <person name="Hornburger P."/>
            <person name="Mueller R.-W."/>
            <person name="Bruemmer F."/>
            <person name="Labrenz M."/>
            <person name="Spormann A.M."/>
            <person name="Op den Camp H."/>
            <person name="Overmann J."/>
            <person name="Amann R."/>
            <person name="Jetten M.S.M."/>
            <person name="Mascher T."/>
            <person name="Medema M.H."/>
            <person name="Devos D.P."/>
            <person name="Kaster A.-K."/>
            <person name="Ovreas L."/>
            <person name="Rohde M."/>
            <person name="Galperin M.Y."/>
            <person name="Jogler C."/>
        </authorList>
    </citation>
    <scope>NUCLEOTIDE SEQUENCE [LARGE SCALE GENOMIC DNA]</scope>
    <source>
        <strain evidence="3 4">K23_9</strain>
    </source>
</reference>
<feature type="region of interest" description="Disordered" evidence="1">
    <location>
        <begin position="94"/>
        <end position="142"/>
    </location>
</feature>
<dbReference type="GO" id="GO:0043022">
    <property type="term" value="F:ribosome binding"/>
    <property type="evidence" value="ECO:0007669"/>
    <property type="project" value="TreeGrafter"/>
</dbReference>
<organism evidence="3 4">
    <name type="scientific">Stieleria marina</name>
    <dbReference type="NCBI Taxonomy" id="1930275"/>
    <lineage>
        <taxon>Bacteria</taxon>
        <taxon>Pseudomonadati</taxon>
        <taxon>Planctomycetota</taxon>
        <taxon>Planctomycetia</taxon>
        <taxon>Pirellulales</taxon>
        <taxon>Pirellulaceae</taxon>
        <taxon>Stieleria</taxon>
    </lineage>
</organism>
<dbReference type="Gene3D" id="3.30.160.20">
    <property type="match status" value="1"/>
</dbReference>
<gene>
    <name evidence="3" type="primary">arfB</name>
    <name evidence="3" type="ORF">K239x_41720</name>
</gene>